<proteinExistence type="predicted"/>
<name>A0A4Q9HVK2_STRKA</name>
<evidence type="ECO:0000313" key="2">
    <source>
        <dbReference type="Proteomes" id="UP000292452"/>
    </source>
</evidence>
<sequence length="70" mass="7598">MGERLRKLGIRLAEARSTALFQLTTELPAAVLARTLGIDITVTVAVKWQRAAAGDWGAYAAEISRRTRAS</sequence>
<dbReference type="EMBL" id="SIXH01000107">
    <property type="protein sequence ID" value="TBO58935.1"/>
    <property type="molecule type" value="Genomic_DNA"/>
</dbReference>
<dbReference type="Proteomes" id="UP000292452">
    <property type="component" value="Unassembled WGS sequence"/>
</dbReference>
<gene>
    <name evidence="1" type="ORF">EYS09_14740</name>
</gene>
<comment type="caution">
    <text evidence="1">The sequence shown here is derived from an EMBL/GenBank/DDBJ whole genome shotgun (WGS) entry which is preliminary data.</text>
</comment>
<protein>
    <submittedName>
        <fullName evidence="1">Uncharacterized protein</fullName>
    </submittedName>
</protein>
<dbReference type="RefSeq" id="WP_131123565.1">
    <property type="nucleotide sequence ID" value="NZ_SIXH01000107.1"/>
</dbReference>
<evidence type="ECO:0000313" key="1">
    <source>
        <dbReference type="EMBL" id="TBO58935.1"/>
    </source>
</evidence>
<keyword evidence="2" id="KW-1185">Reference proteome</keyword>
<dbReference type="AlphaFoldDB" id="A0A4Q9HVK2"/>
<accession>A0A4Q9HVK2</accession>
<reference evidence="1 2" key="1">
    <citation type="submission" date="2019-02" db="EMBL/GenBank/DDBJ databases">
        <title>Draft Genome Sequence of Streptomyces sp. AM-2504, identified by 16S rRNA comparative analysis as a Streptomyces Kasugaensis strain.</title>
        <authorList>
            <person name="Napolioni V."/>
            <person name="Giuliodori A.M."/>
            <person name="Spurio R."/>
            <person name="Fabbretti A."/>
        </authorList>
    </citation>
    <scope>NUCLEOTIDE SEQUENCE [LARGE SCALE GENOMIC DNA]</scope>
    <source>
        <strain evidence="1 2">AM-2504</strain>
    </source>
</reference>
<organism evidence="1 2">
    <name type="scientific">Streptomyces kasugaensis</name>
    <dbReference type="NCBI Taxonomy" id="1946"/>
    <lineage>
        <taxon>Bacteria</taxon>
        <taxon>Bacillati</taxon>
        <taxon>Actinomycetota</taxon>
        <taxon>Actinomycetes</taxon>
        <taxon>Kitasatosporales</taxon>
        <taxon>Streptomycetaceae</taxon>
        <taxon>Streptomyces</taxon>
    </lineage>
</organism>